<comment type="caution">
    <text evidence="1">The sequence shown here is derived from an EMBL/GenBank/DDBJ whole genome shotgun (WGS) entry which is preliminary data.</text>
</comment>
<protein>
    <recommendedName>
        <fullName evidence="3">DUF3050 family protein</fullName>
    </recommendedName>
</protein>
<dbReference type="InterPro" id="IPR016084">
    <property type="entry name" value="Haem_Oase-like_multi-hlx"/>
</dbReference>
<organism evidence="1 2">
    <name type="scientific">Chitinophaga skermanii</name>
    <dbReference type="NCBI Taxonomy" id="331697"/>
    <lineage>
        <taxon>Bacteria</taxon>
        <taxon>Pseudomonadati</taxon>
        <taxon>Bacteroidota</taxon>
        <taxon>Chitinophagia</taxon>
        <taxon>Chitinophagales</taxon>
        <taxon>Chitinophagaceae</taxon>
        <taxon>Chitinophaga</taxon>
    </lineage>
</organism>
<evidence type="ECO:0000313" key="1">
    <source>
        <dbReference type="EMBL" id="RAI98641.1"/>
    </source>
</evidence>
<dbReference type="Pfam" id="PF11251">
    <property type="entry name" value="DUF3050"/>
    <property type="match status" value="1"/>
</dbReference>
<dbReference type="AlphaFoldDB" id="A0A327Q4H9"/>
<gene>
    <name evidence="1" type="ORF">LX64_04625</name>
</gene>
<evidence type="ECO:0000313" key="2">
    <source>
        <dbReference type="Proteomes" id="UP000249547"/>
    </source>
</evidence>
<dbReference type="SUPFAM" id="SSF48613">
    <property type="entry name" value="Heme oxygenase-like"/>
    <property type="match status" value="1"/>
</dbReference>
<dbReference type="Proteomes" id="UP000249547">
    <property type="component" value="Unassembled WGS sequence"/>
</dbReference>
<sequence length="258" mass="29113">MSIELIQRNIATVREEIVQHALYNKLQSLDDVKLFMEHHIFAVWDFMSLLKGLQRTLTCVEVPWVPKGSPDTRYFINEIVTGEESDVDQDGKRCSHFELYLRAMEQAGADTSSINGLLADLSAGKSISEAIAGSNLPAAVKGFLSFTFDVIASGKAHVMAAVFTFGREDLIPDMFHELVKDLNEKFPGKLNIFNYYLERHIEVDGDHHSILSMQMVSELCGNDISLWEEASTFAVKSLEWRKSLWSAVLEESSKKYSK</sequence>
<dbReference type="Gene3D" id="1.20.910.10">
    <property type="entry name" value="Heme oxygenase-like"/>
    <property type="match status" value="1"/>
</dbReference>
<evidence type="ECO:0008006" key="3">
    <source>
        <dbReference type="Google" id="ProtNLM"/>
    </source>
</evidence>
<reference evidence="1 2" key="1">
    <citation type="submission" date="2018-06" db="EMBL/GenBank/DDBJ databases">
        <title>Genomic Encyclopedia of Archaeal and Bacterial Type Strains, Phase II (KMG-II): from individual species to whole genera.</title>
        <authorList>
            <person name="Goeker M."/>
        </authorList>
    </citation>
    <scope>NUCLEOTIDE SEQUENCE [LARGE SCALE GENOMIC DNA]</scope>
    <source>
        <strain evidence="1 2">DSM 23857</strain>
    </source>
</reference>
<dbReference type="RefSeq" id="WP_111600014.1">
    <property type="nucleotide sequence ID" value="NZ_QLLL01000011.1"/>
</dbReference>
<accession>A0A327Q4H9</accession>
<name>A0A327Q4H9_9BACT</name>
<dbReference type="InterPro" id="IPR024423">
    <property type="entry name" value="DUF3050"/>
</dbReference>
<dbReference type="OrthoDB" id="9791270at2"/>
<proteinExistence type="predicted"/>
<dbReference type="EMBL" id="QLLL01000011">
    <property type="protein sequence ID" value="RAI98641.1"/>
    <property type="molecule type" value="Genomic_DNA"/>
</dbReference>
<keyword evidence="2" id="KW-1185">Reference proteome</keyword>